<feature type="transmembrane region" description="Helical" evidence="1">
    <location>
        <begin position="31"/>
        <end position="49"/>
    </location>
</feature>
<dbReference type="Proteomes" id="UP001596138">
    <property type="component" value="Unassembled WGS sequence"/>
</dbReference>
<evidence type="ECO:0000313" key="4">
    <source>
        <dbReference type="Proteomes" id="UP001596138"/>
    </source>
</evidence>
<feature type="transmembrane region" description="Helical" evidence="1">
    <location>
        <begin position="161"/>
        <end position="180"/>
    </location>
</feature>
<keyword evidence="4" id="KW-1185">Reference proteome</keyword>
<name>A0ABW1T165_9ACTN</name>
<dbReference type="InterPro" id="IPR050469">
    <property type="entry name" value="Diguanylate_Cyclase"/>
</dbReference>
<feature type="domain" description="GGDEF" evidence="2">
    <location>
        <begin position="216"/>
        <end position="332"/>
    </location>
</feature>
<accession>A0ABW1T165</accession>
<gene>
    <name evidence="3" type="ORF">ACFQGU_08935</name>
</gene>
<dbReference type="SUPFAM" id="SSF55073">
    <property type="entry name" value="Nucleotide cyclase"/>
    <property type="match status" value="1"/>
</dbReference>
<dbReference type="PANTHER" id="PTHR45138:SF9">
    <property type="entry name" value="DIGUANYLATE CYCLASE DGCM-RELATED"/>
    <property type="match status" value="1"/>
</dbReference>
<dbReference type="Gene3D" id="3.30.70.270">
    <property type="match status" value="1"/>
</dbReference>
<protein>
    <submittedName>
        <fullName evidence="3">GGDEF domain-containing protein</fullName>
    </submittedName>
</protein>
<dbReference type="Pfam" id="PF00990">
    <property type="entry name" value="GGDEF"/>
    <property type="match status" value="1"/>
</dbReference>
<dbReference type="SMART" id="SM00267">
    <property type="entry name" value="GGDEF"/>
    <property type="match status" value="1"/>
</dbReference>
<feature type="transmembrane region" description="Helical" evidence="1">
    <location>
        <begin position="61"/>
        <end position="78"/>
    </location>
</feature>
<dbReference type="EMBL" id="JBHSTI010000008">
    <property type="protein sequence ID" value="MFC6238002.1"/>
    <property type="molecule type" value="Genomic_DNA"/>
</dbReference>
<keyword evidence="1" id="KW-1133">Transmembrane helix</keyword>
<feature type="transmembrane region" description="Helical" evidence="1">
    <location>
        <begin position="111"/>
        <end position="128"/>
    </location>
</feature>
<evidence type="ECO:0000256" key="1">
    <source>
        <dbReference type="SAM" id="Phobius"/>
    </source>
</evidence>
<feature type="transmembrane region" description="Helical" evidence="1">
    <location>
        <begin position="85"/>
        <end position="105"/>
    </location>
</feature>
<dbReference type="NCBIfam" id="TIGR00254">
    <property type="entry name" value="GGDEF"/>
    <property type="match status" value="1"/>
</dbReference>
<sequence>MSVRGDGPGRALETTHPSASSAAERLAPYRVLSLIWLIGGIVSLLFSIIPGTDDALRPYDVAAGVLLLVASALSRWVAPRFREGVGLDVGIVFGAVVASGGALVVPTAQDQVLIGVGLVLLGVFAASYRPPRLLALHLVVIVVGYGAALLVNPLLDTAVDYVVICLALVGVSMMVSRLAVRLRDQALHDSLTGAFNRRGLDLLAPAVSASARRSGGCVTVGILDLDDFKGFNDLYGHLAGDDELRCVAACWNAELRHGDVLARFGGDEFAVVLPGSTPAQAQELVERVRQRCASGWSIGLETWDAGEDLYAALARADASLFAAERALESHPE</sequence>
<evidence type="ECO:0000313" key="3">
    <source>
        <dbReference type="EMBL" id="MFC6238002.1"/>
    </source>
</evidence>
<comment type="caution">
    <text evidence="3">The sequence shown here is derived from an EMBL/GenBank/DDBJ whole genome shotgun (WGS) entry which is preliminary data.</text>
</comment>
<keyword evidence="1" id="KW-0812">Transmembrane</keyword>
<dbReference type="PROSITE" id="PS50887">
    <property type="entry name" value="GGDEF"/>
    <property type="match status" value="1"/>
</dbReference>
<dbReference type="CDD" id="cd01949">
    <property type="entry name" value="GGDEF"/>
    <property type="match status" value="1"/>
</dbReference>
<dbReference type="InterPro" id="IPR000160">
    <property type="entry name" value="GGDEF_dom"/>
</dbReference>
<keyword evidence="1" id="KW-0472">Membrane</keyword>
<dbReference type="RefSeq" id="WP_386765817.1">
    <property type="nucleotide sequence ID" value="NZ_JBHSTI010000008.1"/>
</dbReference>
<proteinExistence type="predicted"/>
<dbReference type="InterPro" id="IPR029787">
    <property type="entry name" value="Nucleotide_cyclase"/>
</dbReference>
<dbReference type="InterPro" id="IPR043128">
    <property type="entry name" value="Rev_trsase/Diguanyl_cyclase"/>
</dbReference>
<evidence type="ECO:0000259" key="2">
    <source>
        <dbReference type="PROSITE" id="PS50887"/>
    </source>
</evidence>
<reference evidence="4" key="1">
    <citation type="journal article" date="2019" name="Int. J. Syst. Evol. Microbiol.">
        <title>The Global Catalogue of Microorganisms (GCM) 10K type strain sequencing project: providing services to taxonomists for standard genome sequencing and annotation.</title>
        <authorList>
            <consortium name="The Broad Institute Genomics Platform"/>
            <consortium name="The Broad Institute Genome Sequencing Center for Infectious Disease"/>
            <person name="Wu L."/>
            <person name="Ma J."/>
        </authorList>
    </citation>
    <scope>NUCLEOTIDE SEQUENCE [LARGE SCALE GENOMIC DNA]</scope>
    <source>
        <strain evidence="4">CGMCC 4.7317</strain>
    </source>
</reference>
<feature type="transmembrane region" description="Helical" evidence="1">
    <location>
        <begin position="135"/>
        <end position="155"/>
    </location>
</feature>
<dbReference type="PANTHER" id="PTHR45138">
    <property type="entry name" value="REGULATORY COMPONENTS OF SENSORY TRANSDUCTION SYSTEM"/>
    <property type="match status" value="1"/>
</dbReference>
<organism evidence="3 4">
    <name type="scientific">Longivirga aurantiaca</name>
    <dbReference type="NCBI Taxonomy" id="1837743"/>
    <lineage>
        <taxon>Bacteria</taxon>
        <taxon>Bacillati</taxon>
        <taxon>Actinomycetota</taxon>
        <taxon>Actinomycetes</taxon>
        <taxon>Sporichthyales</taxon>
        <taxon>Sporichthyaceae</taxon>
        <taxon>Longivirga</taxon>
    </lineage>
</organism>